<keyword evidence="9 10" id="KW-0131">Cell cycle</keyword>
<evidence type="ECO:0000256" key="5">
    <source>
        <dbReference type="ARBA" id="ARBA00022741"/>
    </source>
</evidence>
<dbReference type="InterPro" id="IPR019987">
    <property type="entry name" value="GTP-bd_ribosome_bio_YsxC"/>
</dbReference>
<gene>
    <name evidence="10 12" type="primary">engB</name>
    <name evidence="12" type="ORF">KGMB03357_04880</name>
</gene>
<evidence type="ECO:0000256" key="1">
    <source>
        <dbReference type="ARBA" id="ARBA00001946"/>
    </source>
</evidence>
<keyword evidence="3 10" id="KW-0132">Cell division</keyword>
<evidence type="ECO:0000256" key="9">
    <source>
        <dbReference type="ARBA" id="ARBA00023306"/>
    </source>
</evidence>
<dbReference type="HAMAP" id="MF_00321">
    <property type="entry name" value="GTPase_EngB"/>
    <property type="match status" value="1"/>
</dbReference>
<feature type="domain" description="EngB-type G" evidence="11">
    <location>
        <begin position="22"/>
        <end position="195"/>
    </location>
</feature>
<dbReference type="PROSITE" id="PS51706">
    <property type="entry name" value="G_ENGB"/>
    <property type="match status" value="1"/>
</dbReference>
<evidence type="ECO:0000256" key="8">
    <source>
        <dbReference type="ARBA" id="ARBA00023210"/>
    </source>
</evidence>
<protein>
    <recommendedName>
        <fullName evidence="10">Probable GTP-binding protein EngB</fullName>
    </recommendedName>
</protein>
<dbReference type="GO" id="GO:0046872">
    <property type="term" value="F:metal ion binding"/>
    <property type="evidence" value="ECO:0007669"/>
    <property type="project" value="UniProtKB-KW"/>
</dbReference>
<evidence type="ECO:0000256" key="3">
    <source>
        <dbReference type="ARBA" id="ARBA00022618"/>
    </source>
</evidence>
<dbReference type="InterPro" id="IPR030393">
    <property type="entry name" value="G_ENGB_dom"/>
</dbReference>
<dbReference type="InterPro" id="IPR006073">
    <property type="entry name" value="GTP-bd"/>
</dbReference>
<dbReference type="GO" id="GO:0005525">
    <property type="term" value="F:GTP binding"/>
    <property type="evidence" value="ECO:0007669"/>
    <property type="project" value="UniProtKB-UniRule"/>
</dbReference>
<comment type="similarity">
    <text evidence="2 10">Belongs to the TRAFAC class TrmE-Era-EngA-EngB-Septin-like GTPase superfamily. EngB GTPase family.</text>
</comment>
<name>A0A401LB64_9FIRM</name>
<dbReference type="PANTHER" id="PTHR11649:SF13">
    <property type="entry name" value="ENGB-TYPE G DOMAIN-CONTAINING PROTEIN"/>
    <property type="match status" value="1"/>
</dbReference>
<dbReference type="FunFam" id="3.40.50.300:FF:000098">
    <property type="entry name" value="Probable GTP-binding protein EngB"/>
    <property type="match status" value="1"/>
</dbReference>
<dbReference type="Gene3D" id="3.40.50.300">
    <property type="entry name" value="P-loop containing nucleotide triphosphate hydrolases"/>
    <property type="match status" value="1"/>
</dbReference>
<evidence type="ECO:0000313" key="12">
    <source>
        <dbReference type="EMBL" id="GCB28827.1"/>
    </source>
</evidence>
<dbReference type="OrthoDB" id="9804921at2"/>
<keyword evidence="5 10" id="KW-0547">Nucleotide-binding</keyword>
<dbReference type="GO" id="GO:0005829">
    <property type="term" value="C:cytosol"/>
    <property type="evidence" value="ECO:0007669"/>
    <property type="project" value="TreeGrafter"/>
</dbReference>
<sequence length="208" mass="23573">MKVKQCDLKYIGTNFSHYPMDGKPEIAFAGKSNVGKSTLINAILGRKALARTSSQPGKTRTINFYGVNDMMYVVDLPGYGYAKVPKSEVAKWGQMMEEYLTRREELRAIILLIDIRHEPGKNDIMMYDWLKHFGFDIIIAATKSDKLNRSQIPKQLAVIRKTLKLQPQDVLIPFSGEKKTGVEELWAEIEKFLPGGEKAAEFEAEAEE</sequence>
<comment type="caution">
    <text evidence="12">The sequence shown here is derived from an EMBL/GenBank/DDBJ whole genome shotgun (WGS) entry which is preliminary data.</text>
</comment>
<dbReference type="AlphaFoldDB" id="A0A401LB64"/>
<evidence type="ECO:0000256" key="2">
    <source>
        <dbReference type="ARBA" id="ARBA00009638"/>
    </source>
</evidence>
<dbReference type="Proteomes" id="UP000287361">
    <property type="component" value="Unassembled WGS sequence"/>
</dbReference>
<keyword evidence="6" id="KW-0460">Magnesium</keyword>
<evidence type="ECO:0000256" key="6">
    <source>
        <dbReference type="ARBA" id="ARBA00022842"/>
    </source>
</evidence>
<comment type="function">
    <text evidence="10">Necessary for normal cell division and for the maintenance of normal septation.</text>
</comment>
<dbReference type="SUPFAM" id="SSF52540">
    <property type="entry name" value="P-loop containing nucleoside triphosphate hydrolases"/>
    <property type="match status" value="1"/>
</dbReference>
<evidence type="ECO:0000256" key="10">
    <source>
        <dbReference type="HAMAP-Rule" id="MF_00321"/>
    </source>
</evidence>
<evidence type="ECO:0000256" key="7">
    <source>
        <dbReference type="ARBA" id="ARBA00023134"/>
    </source>
</evidence>
<dbReference type="CDD" id="cd01876">
    <property type="entry name" value="YihA_EngB"/>
    <property type="match status" value="1"/>
</dbReference>
<comment type="cofactor">
    <cofactor evidence="1">
        <name>Mg(2+)</name>
        <dbReference type="ChEBI" id="CHEBI:18420"/>
    </cofactor>
</comment>
<keyword evidence="13" id="KW-1185">Reference proteome</keyword>
<dbReference type="EMBL" id="BHVZ01000001">
    <property type="protein sequence ID" value="GCB28827.1"/>
    <property type="molecule type" value="Genomic_DNA"/>
</dbReference>
<evidence type="ECO:0000256" key="4">
    <source>
        <dbReference type="ARBA" id="ARBA00022723"/>
    </source>
</evidence>
<keyword evidence="4" id="KW-0479">Metal-binding</keyword>
<evidence type="ECO:0000313" key="13">
    <source>
        <dbReference type="Proteomes" id="UP000287361"/>
    </source>
</evidence>
<dbReference type="NCBIfam" id="TIGR03598">
    <property type="entry name" value="GTPase_YsxC"/>
    <property type="match status" value="1"/>
</dbReference>
<dbReference type="PANTHER" id="PTHR11649">
    <property type="entry name" value="MSS1/TRME-RELATED GTP-BINDING PROTEIN"/>
    <property type="match status" value="1"/>
</dbReference>
<organism evidence="12 13">
    <name type="scientific">Anaerotignum faecicola</name>
    <dbReference type="NCBI Taxonomy" id="2358141"/>
    <lineage>
        <taxon>Bacteria</taxon>
        <taxon>Bacillati</taxon>
        <taxon>Bacillota</taxon>
        <taxon>Clostridia</taxon>
        <taxon>Lachnospirales</taxon>
        <taxon>Anaerotignaceae</taxon>
        <taxon>Anaerotignum</taxon>
    </lineage>
</organism>
<accession>A0A401LB64</accession>
<evidence type="ECO:0000259" key="11">
    <source>
        <dbReference type="PROSITE" id="PS51706"/>
    </source>
</evidence>
<proteinExistence type="inferred from homology"/>
<keyword evidence="8 10" id="KW-0717">Septation</keyword>
<dbReference type="GO" id="GO:0000917">
    <property type="term" value="P:division septum assembly"/>
    <property type="evidence" value="ECO:0007669"/>
    <property type="project" value="UniProtKB-KW"/>
</dbReference>
<keyword evidence="7 10" id="KW-0342">GTP-binding</keyword>
<dbReference type="InterPro" id="IPR027417">
    <property type="entry name" value="P-loop_NTPase"/>
</dbReference>
<dbReference type="Pfam" id="PF01926">
    <property type="entry name" value="MMR_HSR1"/>
    <property type="match status" value="1"/>
</dbReference>
<reference evidence="12 13" key="1">
    <citation type="submission" date="2018-10" db="EMBL/GenBank/DDBJ databases">
        <title>Draft Genome Sequence of Anaerotignum sp. KCTC 15736.</title>
        <authorList>
            <person name="Choi S.H."/>
            <person name="Kim J.S."/>
            <person name="Kang S.W."/>
            <person name="Lee J.S."/>
            <person name="Park S.H."/>
        </authorList>
    </citation>
    <scope>NUCLEOTIDE SEQUENCE [LARGE SCALE GENOMIC DNA]</scope>
    <source>
        <strain evidence="12 13">KCTC 15736</strain>
    </source>
</reference>